<proteinExistence type="predicted"/>
<evidence type="ECO:0000259" key="7">
    <source>
        <dbReference type="PROSITE" id="PS50885"/>
    </source>
</evidence>
<dbReference type="InterPro" id="IPR036890">
    <property type="entry name" value="HATPase_C_sf"/>
</dbReference>
<dbReference type="PANTHER" id="PTHR34220:SF7">
    <property type="entry name" value="SENSOR HISTIDINE KINASE YPDA"/>
    <property type="match status" value="1"/>
</dbReference>
<dbReference type="Pfam" id="PF02518">
    <property type="entry name" value="HATPase_c"/>
    <property type="match status" value="1"/>
</dbReference>
<dbReference type="SMART" id="SM00304">
    <property type="entry name" value="HAMP"/>
    <property type="match status" value="1"/>
</dbReference>
<evidence type="ECO:0000256" key="5">
    <source>
        <dbReference type="SAM" id="Coils"/>
    </source>
</evidence>
<dbReference type="Proteomes" id="UP001314681">
    <property type="component" value="Unassembled WGS sequence"/>
</dbReference>
<keyword evidence="6" id="KW-0472">Membrane</keyword>
<feature type="coiled-coil region" evidence="5">
    <location>
        <begin position="362"/>
        <end position="396"/>
    </location>
</feature>
<keyword evidence="4 8" id="KW-0418">Kinase</keyword>
<keyword evidence="6" id="KW-0812">Transmembrane</keyword>
<name>A0ABS6K344_9FIRM</name>
<comment type="caution">
    <text evidence="8">The sequence shown here is derived from an EMBL/GenBank/DDBJ whole genome shotgun (WGS) entry which is preliminary data.</text>
</comment>
<dbReference type="GO" id="GO:0016301">
    <property type="term" value="F:kinase activity"/>
    <property type="evidence" value="ECO:0007669"/>
    <property type="project" value="UniProtKB-KW"/>
</dbReference>
<dbReference type="SUPFAM" id="SSF55874">
    <property type="entry name" value="ATPase domain of HSP90 chaperone/DNA topoisomerase II/histidine kinase"/>
    <property type="match status" value="1"/>
</dbReference>
<dbReference type="PANTHER" id="PTHR34220">
    <property type="entry name" value="SENSOR HISTIDINE KINASE YPDA"/>
    <property type="match status" value="1"/>
</dbReference>
<dbReference type="SUPFAM" id="SSF158472">
    <property type="entry name" value="HAMP domain-like"/>
    <property type="match status" value="1"/>
</dbReference>
<evidence type="ECO:0000313" key="9">
    <source>
        <dbReference type="Proteomes" id="UP001314681"/>
    </source>
</evidence>
<gene>
    <name evidence="8" type="ORF">KTH90_02800</name>
</gene>
<keyword evidence="2" id="KW-0597">Phosphoprotein</keyword>
<keyword evidence="6" id="KW-1133">Transmembrane helix</keyword>
<organism evidence="8 9">
    <name type="scientific">Diplocloster modestus</name>
    <dbReference type="NCBI Taxonomy" id="2850322"/>
    <lineage>
        <taxon>Bacteria</taxon>
        <taxon>Bacillati</taxon>
        <taxon>Bacillota</taxon>
        <taxon>Clostridia</taxon>
        <taxon>Lachnospirales</taxon>
        <taxon>Lachnospiraceae</taxon>
        <taxon>Diplocloster</taxon>
    </lineage>
</organism>
<dbReference type="EMBL" id="JAHQCX010000001">
    <property type="protein sequence ID" value="MBU9724937.1"/>
    <property type="molecule type" value="Genomic_DNA"/>
</dbReference>
<feature type="transmembrane region" description="Helical" evidence="6">
    <location>
        <begin position="304"/>
        <end position="327"/>
    </location>
</feature>
<evidence type="ECO:0000256" key="1">
    <source>
        <dbReference type="ARBA" id="ARBA00004370"/>
    </source>
</evidence>
<sequence length="608" mass="68798">MNLFMRMKNKYLDMRIGTKLILLYLCSMLLIIAGVSAIYQMIYAKILYERVSSSASQTLSTVRIGIDSILENENVFSKIIIFDPNVQYLLNNSQELDDYSYFGKLMQSLSRHLEVNSSVSAIHIMDRSVQGYGVERSNKRSIDPAITSFSDIPWYDEVIRKAGTYILVTDGGGIFQNSDEEQFVTMARVINDINNFRPIGILMLNIPITTFEKSYQEICVEYNTGILILDENGTKVTQTLPPGLETHKDLIAGQIQLLSERELGHSTMEADGVRYLLTRESLAQAPWTVVSIMPYQSEQVDLNVLGAATLFILFVTFLLLFGDAVFVSKFVTHPLKRLIASMGRVEDGNFQKIDIIVGRDEIGQFKDRYNAMTEQIKTLLEKAVEDQKRMRTIEQELLQAQIKPHFLYNTLDTISYLVLSEENKKAYSVTKSLGSYYRTCLSKGQKMITVQEEVDSVRNYLKIQKMRYGKLFRVYFHVADAAKECMVLKLLLQPLAENCLYHGIKPKGRGVIRITAERMGDMLELVVADDGVGMSAGFLQTLLSAQEDNNKGSFGLWGTLERIRIFYGVEDAVKIESAEGLGTKITIRVTAMGGNSDDKNRMVSFDDR</sequence>
<dbReference type="RefSeq" id="WP_238726213.1">
    <property type="nucleotide sequence ID" value="NZ_JAHQCX010000001.1"/>
</dbReference>
<dbReference type="CDD" id="cd06225">
    <property type="entry name" value="HAMP"/>
    <property type="match status" value="1"/>
</dbReference>
<dbReference type="InterPro" id="IPR003660">
    <property type="entry name" value="HAMP_dom"/>
</dbReference>
<keyword evidence="3" id="KW-0808">Transferase</keyword>
<dbReference type="InterPro" id="IPR050640">
    <property type="entry name" value="Bact_2-comp_sensor_kinase"/>
</dbReference>
<dbReference type="PROSITE" id="PS50885">
    <property type="entry name" value="HAMP"/>
    <property type="match status" value="1"/>
</dbReference>
<accession>A0ABS6K344</accession>
<evidence type="ECO:0000256" key="3">
    <source>
        <dbReference type="ARBA" id="ARBA00022679"/>
    </source>
</evidence>
<keyword evidence="5" id="KW-0175">Coiled coil</keyword>
<dbReference type="Pfam" id="PF00672">
    <property type="entry name" value="HAMP"/>
    <property type="match status" value="1"/>
</dbReference>
<evidence type="ECO:0000313" key="8">
    <source>
        <dbReference type="EMBL" id="MBU9724937.1"/>
    </source>
</evidence>
<reference evidence="8 9" key="1">
    <citation type="submission" date="2021-06" db="EMBL/GenBank/DDBJ databases">
        <title>Description of novel taxa of the family Lachnospiraceae.</title>
        <authorList>
            <person name="Chaplin A.V."/>
            <person name="Sokolova S.R."/>
            <person name="Pikina A.P."/>
            <person name="Korzhanova M."/>
            <person name="Belova V."/>
            <person name="Korostin D."/>
            <person name="Efimov B.A."/>
        </authorList>
    </citation>
    <scope>NUCLEOTIDE SEQUENCE [LARGE SCALE GENOMIC DNA]</scope>
    <source>
        <strain evidence="8 9">ASD4241</strain>
    </source>
</reference>
<dbReference type="InterPro" id="IPR003594">
    <property type="entry name" value="HATPase_dom"/>
</dbReference>
<dbReference type="CDD" id="cd18773">
    <property type="entry name" value="PDC1_HK_sensor"/>
    <property type="match status" value="1"/>
</dbReference>
<dbReference type="Gene3D" id="3.30.565.10">
    <property type="entry name" value="Histidine kinase-like ATPase, C-terminal domain"/>
    <property type="match status" value="1"/>
</dbReference>
<keyword evidence="9" id="KW-1185">Reference proteome</keyword>
<dbReference type="Pfam" id="PF06580">
    <property type="entry name" value="His_kinase"/>
    <property type="match status" value="1"/>
</dbReference>
<evidence type="ECO:0000256" key="6">
    <source>
        <dbReference type="SAM" id="Phobius"/>
    </source>
</evidence>
<dbReference type="InterPro" id="IPR010559">
    <property type="entry name" value="Sig_transdc_His_kin_internal"/>
</dbReference>
<comment type="subcellular location">
    <subcellularLocation>
        <location evidence="1">Membrane</location>
    </subcellularLocation>
</comment>
<dbReference type="Gene3D" id="6.10.340.10">
    <property type="match status" value="1"/>
</dbReference>
<evidence type="ECO:0000256" key="2">
    <source>
        <dbReference type="ARBA" id="ARBA00022553"/>
    </source>
</evidence>
<feature type="domain" description="HAMP" evidence="7">
    <location>
        <begin position="329"/>
        <end position="381"/>
    </location>
</feature>
<protein>
    <submittedName>
        <fullName evidence="8">Sensor histidine kinase</fullName>
    </submittedName>
</protein>
<evidence type="ECO:0000256" key="4">
    <source>
        <dbReference type="ARBA" id="ARBA00022777"/>
    </source>
</evidence>